<evidence type="ECO:0000313" key="3">
    <source>
        <dbReference type="Proteomes" id="UP000294933"/>
    </source>
</evidence>
<evidence type="ECO:0000256" key="1">
    <source>
        <dbReference type="SAM" id="Phobius"/>
    </source>
</evidence>
<proteinExistence type="predicted"/>
<keyword evidence="3" id="KW-1185">Reference proteome</keyword>
<keyword evidence="1" id="KW-0812">Transmembrane</keyword>
<reference evidence="2 3" key="1">
    <citation type="submission" date="2018-06" db="EMBL/GenBank/DDBJ databases">
        <title>A transcriptomic atlas of mushroom development highlights an independent origin of complex multicellularity.</title>
        <authorList>
            <consortium name="DOE Joint Genome Institute"/>
            <person name="Krizsan K."/>
            <person name="Almasi E."/>
            <person name="Merenyi Z."/>
            <person name="Sahu N."/>
            <person name="Viragh M."/>
            <person name="Koszo T."/>
            <person name="Mondo S."/>
            <person name="Kiss B."/>
            <person name="Balint B."/>
            <person name="Kues U."/>
            <person name="Barry K."/>
            <person name="Hegedus J.C."/>
            <person name="Henrissat B."/>
            <person name="Johnson J."/>
            <person name="Lipzen A."/>
            <person name="Ohm R."/>
            <person name="Nagy I."/>
            <person name="Pangilinan J."/>
            <person name="Yan J."/>
            <person name="Xiong Y."/>
            <person name="Grigoriev I.V."/>
            <person name="Hibbett D.S."/>
            <person name="Nagy L.G."/>
        </authorList>
    </citation>
    <scope>NUCLEOTIDE SEQUENCE [LARGE SCALE GENOMIC DNA]</scope>
    <source>
        <strain evidence="2 3">SZMC22713</strain>
    </source>
</reference>
<feature type="transmembrane region" description="Helical" evidence="1">
    <location>
        <begin position="63"/>
        <end position="88"/>
    </location>
</feature>
<dbReference type="VEuPathDB" id="FungiDB:BD410DRAFT_486024"/>
<dbReference type="AlphaFoldDB" id="A0A4Y7QJW0"/>
<organism evidence="2 3">
    <name type="scientific">Rickenella mellea</name>
    <dbReference type="NCBI Taxonomy" id="50990"/>
    <lineage>
        <taxon>Eukaryota</taxon>
        <taxon>Fungi</taxon>
        <taxon>Dikarya</taxon>
        <taxon>Basidiomycota</taxon>
        <taxon>Agaricomycotina</taxon>
        <taxon>Agaricomycetes</taxon>
        <taxon>Hymenochaetales</taxon>
        <taxon>Rickenellaceae</taxon>
        <taxon>Rickenella</taxon>
    </lineage>
</organism>
<accession>A0A4Y7QJW0</accession>
<dbReference type="Proteomes" id="UP000294933">
    <property type="component" value="Unassembled WGS sequence"/>
</dbReference>
<gene>
    <name evidence="2" type="ORF">BD410DRAFT_486024</name>
</gene>
<feature type="transmembrane region" description="Helical" evidence="1">
    <location>
        <begin position="39"/>
        <end position="57"/>
    </location>
</feature>
<protein>
    <submittedName>
        <fullName evidence="2">Uncharacterized protein</fullName>
    </submittedName>
</protein>
<keyword evidence="1" id="KW-0472">Membrane</keyword>
<keyword evidence="1" id="KW-1133">Transmembrane helix</keyword>
<evidence type="ECO:0000313" key="2">
    <source>
        <dbReference type="EMBL" id="TDL27119.1"/>
    </source>
</evidence>
<name>A0A4Y7QJW0_9AGAM</name>
<dbReference type="EMBL" id="ML170160">
    <property type="protein sequence ID" value="TDL27119.1"/>
    <property type="molecule type" value="Genomic_DNA"/>
</dbReference>
<sequence length="90" mass="9959">MAVVAVLVGGDNIKITPVRRQSTQVYPPQVAIKHFKRDVWEFLCNIFFGVLIVPYYIVIGLAWGIFGVILFLLSFGMIFANAALGGVINM</sequence>